<dbReference type="Pfam" id="PF20684">
    <property type="entry name" value="Fung_rhodopsin"/>
    <property type="match status" value="1"/>
</dbReference>
<dbReference type="InterPro" id="IPR052337">
    <property type="entry name" value="SAT4-like"/>
</dbReference>
<comment type="similarity">
    <text evidence="5">Belongs to the SAT4 family.</text>
</comment>
<evidence type="ECO:0000259" key="7">
    <source>
        <dbReference type="Pfam" id="PF20684"/>
    </source>
</evidence>
<dbReference type="PANTHER" id="PTHR33048:SF57">
    <property type="entry name" value="INTEGRAL MEMBRANE PROTEIN-RELATED"/>
    <property type="match status" value="1"/>
</dbReference>
<keyword evidence="3 6" id="KW-1133">Transmembrane helix</keyword>
<gene>
    <name evidence="8" type="ORF">PG993_008892</name>
</gene>
<sequence>MSRGTTGPVIIGVTMVTQVLAAVAVGLRLWSLQINRRKFVAHDVFVLIGFVSAQYLPLSYYWDKLIPGGTCGNIDAAYPAVRSINLVLDCSVALIPSTVLWGLLMPARKKVGIATMFTLGALICVISTVRVVYQFALGIGEEDLTLAGSPLYLFTGIEPHLACISACMPLLRPVYETLASSRSVAWIRSFIGQFKGREHPDRNVDSGRASFLGLRRGPLGECHAMPWNRLSDDEMDGIQYTIPLEQRSTEGRVMDPTGC</sequence>
<evidence type="ECO:0000256" key="4">
    <source>
        <dbReference type="ARBA" id="ARBA00023136"/>
    </source>
</evidence>
<evidence type="ECO:0000256" key="1">
    <source>
        <dbReference type="ARBA" id="ARBA00004141"/>
    </source>
</evidence>
<proteinExistence type="inferred from homology"/>
<reference evidence="8 9" key="1">
    <citation type="submission" date="2023-01" db="EMBL/GenBank/DDBJ databases">
        <title>Analysis of 21 Apiospora genomes using comparative genomics revels a genus with tremendous synthesis potential of carbohydrate active enzymes and secondary metabolites.</title>
        <authorList>
            <person name="Sorensen T."/>
        </authorList>
    </citation>
    <scope>NUCLEOTIDE SEQUENCE [LARGE SCALE GENOMIC DNA]</scope>
    <source>
        <strain evidence="8 9">CBS 33761</strain>
    </source>
</reference>
<comment type="subcellular location">
    <subcellularLocation>
        <location evidence="1">Membrane</location>
        <topology evidence="1">Multi-pass membrane protein</topology>
    </subcellularLocation>
</comment>
<keyword evidence="9" id="KW-1185">Reference proteome</keyword>
<evidence type="ECO:0000313" key="8">
    <source>
        <dbReference type="EMBL" id="KAK8036278.1"/>
    </source>
</evidence>
<evidence type="ECO:0000256" key="2">
    <source>
        <dbReference type="ARBA" id="ARBA00022692"/>
    </source>
</evidence>
<evidence type="ECO:0000256" key="3">
    <source>
        <dbReference type="ARBA" id="ARBA00022989"/>
    </source>
</evidence>
<comment type="caution">
    <text evidence="8">The sequence shown here is derived from an EMBL/GenBank/DDBJ whole genome shotgun (WGS) entry which is preliminary data.</text>
</comment>
<evidence type="ECO:0000256" key="6">
    <source>
        <dbReference type="SAM" id="Phobius"/>
    </source>
</evidence>
<evidence type="ECO:0000313" key="9">
    <source>
        <dbReference type="Proteomes" id="UP001444661"/>
    </source>
</evidence>
<dbReference type="PANTHER" id="PTHR33048">
    <property type="entry name" value="PTH11-LIKE INTEGRAL MEMBRANE PROTEIN (AFU_ORTHOLOGUE AFUA_5G11245)"/>
    <property type="match status" value="1"/>
</dbReference>
<feature type="transmembrane region" description="Helical" evidence="6">
    <location>
        <begin position="82"/>
        <end position="104"/>
    </location>
</feature>
<name>A0ABR1SPM8_9PEZI</name>
<protein>
    <recommendedName>
        <fullName evidence="7">Rhodopsin domain-containing protein</fullName>
    </recommendedName>
</protein>
<accession>A0ABR1SPM8</accession>
<dbReference type="InterPro" id="IPR049326">
    <property type="entry name" value="Rhodopsin_dom_fungi"/>
</dbReference>
<dbReference type="Proteomes" id="UP001444661">
    <property type="component" value="Unassembled WGS sequence"/>
</dbReference>
<feature type="domain" description="Rhodopsin" evidence="7">
    <location>
        <begin position="54"/>
        <end position="176"/>
    </location>
</feature>
<feature type="transmembrane region" description="Helical" evidence="6">
    <location>
        <begin position="6"/>
        <end position="27"/>
    </location>
</feature>
<keyword evidence="4 6" id="KW-0472">Membrane</keyword>
<evidence type="ECO:0000256" key="5">
    <source>
        <dbReference type="ARBA" id="ARBA00038359"/>
    </source>
</evidence>
<feature type="transmembrane region" description="Helical" evidence="6">
    <location>
        <begin position="39"/>
        <end position="62"/>
    </location>
</feature>
<dbReference type="EMBL" id="JAQQWK010000008">
    <property type="protein sequence ID" value="KAK8036278.1"/>
    <property type="molecule type" value="Genomic_DNA"/>
</dbReference>
<keyword evidence="2 6" id="KW-0812">Transmembrane</keyword>
<feature type="transmembrane region" description="Helical" evidence="6">
    <location>
        <begin position="111"/>
        <end position="131"/>
    </location>
</feature>
<organism evidence="8 9">
    <name type="scientific">Apiospora rasikravindrae</name>
    <dbReference type="NCBI Taxonomy" id="990691"/>
    <lineage>
        <taxon>Eukaryota</taxon>
        <taxon>Fungi</taxon>
        <taxon>Dikarya</taxon>
        <taxon>Ascomycota</taxon>
        <taxon>Pezizomycotina</taxon>
        <taxon>Sordariomycetes</taxon>
        <taxon>Xylariomycetidae</taxon>
        <taxon>Amphisphaeriales</taxon>
        <taxon>Apiosporaceae</taxon>
        <taxon>Apiospora</taxon>
    </lineage>
</organism>